<evidence type="ECO:0000256" key="2">
    <source>
        <dbReference type="ARBA" id="ARBA00022525"/>
    </source>
</evidence>
<organism evidence="5 6">
    <name type="scientific">Dreissena polymorpha</name>
    <name type="common">Zebra mussel</name>
    <name type="synonym">Mytilus polymorpha</name>
    <dbReference type="NCBI Taxonomy" id="45954"/>
    <lineage>
        <taxon>Eukaryota</taxon>
        <taxon>Metazoa</taxon>
        <taxon>Spiralia</taxon>
        <taxon>Lophotrochozoa</taxon>
        <taxon>Mollusca</taxon>
        <taxon>Bivalvia</taxon>
        <taxon>Autobranchia</taxon>
        <taxon>Heteroconchia</taxon>
        <taxon>Euheterodonta</taxon>
        <taxon>Imparidentia</taxon>
        <taxon>Neoheterodontei</taxon>
        <taxon>Myida</taxon>
        <taxon>Dreissenoidea</taxon>
        <taxon>Dreissenidae</taxon>
        <taxon>Dreissena</taxon>
    </lineage>
</organism>
<dbReference type="OrthoDB" id="6075430at2759"/>
<keyword evidence="6" id="KW-1185">Reference proteome</keyword>
<dbReference type="Proteomes" id="UP000828390">
    <property type="component" value="Unassembled WGS sequence"/>
</dbReference>
<name>A0A9D4JG89_DREPO</name>
<dbReference type="Pfam" id="PF00386">
    <property type="entry name" value="C1q"/>
    <property type="match status" value="1"/>
</dbReference>
<dbReference type="InterPro" id="IPR008983">
    <property type="entry name" value="Tumour_necrosis_fac-like_dom"/>
</dbReference>
<keyword evidence="3" id="KW-0732">Signal</keyword>
<keyword evidence="2" id="KW-0964">Secreted</keyword>
<comment type="subcellular location">
    <subcellularLocation>
        <location evidence="1">Secreted</location>
    </subcellularLocation>
</comment>
<evidence type="ECO:0000313" key="6">
    <source>
        <dbReference type="Proteomes" id="UP000828390"/>
    </source>
</evidence>
<dbReference type="PRINTS" id="PR00007">
    <property type="entry name" value="COMPLEMNTC1Q"/>
</dbReference>
<dbReference type="EMBL" id="JAIWYP010000006">
    <property type="protein sequence ID" value="KAH3807603.1"/>
    <property type="molecule type" value="Genomic_DNA"/>
</dbReference>
<evidence type="ECO:0000259" key="4">
    <source>
        <dbReference type="PROSITE" id="PS50871"/>
    </source>
</evidence>
<protein>
    <recommendedName>
        <fullName evidence="4">C1q domain-containing protein</fullName>
    </recommendedName>
</protein>
<comment type="caution">
    <text evidence="5">The sequence shown here is derived from an EMBL/GenBank/DDBJ whole genome shotgun (WGS) entry which is preliminary data.</text>
</comment>
<evidence type="ECO:0000256" key="3">
    <source>
        <dbReference type="SAM" id="SignalP"/>
    </source>
</evidence>
<evidence type="ECO:0000256" key="1">
    <source>
        <dbReference type="ARBA" id="ARBA00004613"/>
    </source>
</evidence>
<dbReference type="PANTHER" id="PTHR15427:SF33">
    <property type="entry name" value="COLLAGEN IV NC1 DOMAIN-CONTAINING PROTEIN"/>
    <property type="match status" value="1"/>
</dbReference>
<dbReference type="InterPro" id="IPR050392">
    <property type="entry name" value="Collagen/C1q_domain"/>
</dbReference>
<feature type="domain" description="C1q" evidence="4">
    <location>
        <begin position="134"/>
        <end position="268"/>
    </location>
</feature>
<sequence>MKKGVTFSLCVLNLVVRALTMEPSCPVCSKYEYEEKLLERVLRNEHALEHTLHDIKATHAKVVDALKTIHDKIGSVNTAIGTMDRKQIVMEETLDNAIKTAQTNVSESLSHILAESGRAIKVIEERVDRIKGDLKTPTIQFRAQLASSVTVNTGQDVVFSRVEVNEGQGYDSRTGKFTASVAGLYNFDVHFCVQQNYWVYLEIVHVGRSVQRLAHHNGGPHGYQGSSLQANIVMSMGDIVWVRATSTSYFYQTDSYCTNAFSGVLIRV</sequence>
<dbReference type="SUPFAM" id="SSF49842">
    <property type="entry name" value="TNF-like"/>
    <property type="match status" value="1"/>
</dbReference>
<accession>A0A9D4JG89</accession>
<feature type="signal peptide" evidence="3">
    <location>
        <begin position="1"/>
        <end position="20"/>
    </location>
</feature>
<dbReference type="InterPro" id="IPR001073">
    <property type="entry name" value="C1q_dom"/>
</dbReference>
<dbReference type="PROSITE" id="PS50871">
    <property type="entry name" value="C1Q"/>
    <property type="match status" value="1"/>
</dbReference>
<dbReference type="GO" id="GO:0005581">
    <property type="term" value="C:collagen trimer"/>
    <property type="evidence" value="ECO:0007669"/>
    <property type="project" value="UniProtKB-KW"/>
</dbReference>
<dbReference type="PANTHER" id="PTHR15427">
    <property type="entry name" value="EMILIN ELASTIN MICROFIBRIL INTERFACE-LOCATED PROTEIN ELASTIN MICROFIBRIL INTERFACER"/>
    <property type="match status" value="1"/>
</dbReference>
<reference evidence="5" key="2">
    <citation type="submission" date="2020-11" db="EMBL/GenBank/DDBJ databases">
        <authorList>
            <person name="McCartney M.A."/>
            <person name="Auch B."/>
            <person name="Kono T."/>
            <person name="Mallez S."/>
            <person name="Becker A."/>
            <person name="Gohl D.M."/>
            <person name="Silverstein K.A.T."/>
            <person name="Koren S."/>
            <person name="Bechman K.B."/>
            <person name="Herman A."/>
            <person name="Abrahante J.E."/>
            <person name="Garbe J."/>
        </authorList>
    </citation>
    <scope>NUCLEOTIDE SEQUENCE</scope>
    <source>
        <strain evidence="5">Duluth1</strain>
        <tissue evidence="5">Whole animal</tissue>
    </source>
</reference>
<feature type="chain" id="PRO_5039722014" description="C1q domain-containing protein" evidence="3">
    <location>
        <begin position="21"/>
        <end position="268"/>
    </location>
</feature>
<evidence type="ECO:0000313" key="5">
    <source>
        <dbReference type="EMBL" id="KAH3807603.1"/>
    </source>
</evidence>
<proteinExistence type="predicted"/>
<dbReference type="Gene3D" id="2.60.120.40">
    <property type="match status" value="1"/>
</dbReference>
<dbReference type="SMART" id="SM00110">
    <property type="entry name" value="C1Q"/>
    <property type="match status" value="1"/>
</dbReference>
<dbReference type="AlphaFoldDB" id="A0A9D4JG89"/>
<reference evidence="5" key="1">
    <citation type="journal article" date="2019" name="bioRxiv">
        <title>The Genome of the Zebra Mussel, Dreissena polymorpha: A Resource for Invasive Species Research.</title>
        <authorList>
            <person name="McCartney M.A."/>
            <person name="Auch B."/>
            <person name="Kono T."/>
            <person name="Mallez S."/>
            <person name="Zhang Y."/>
            <person name="Obille A."/>
            <person name="Becker A."/>
            <person name="Abrahante J.E."/>
            <person name="Garbe J."/>
            <person name="Badalamenti J.P."/>
            <person name="Herman A."/>
            <person name="Mangelson H."/>
            <person name="Liachko I."/>
            <person name="Sullivan S."/>
            <person name="Sone E.D."/>
            <person name="Koren S."/>
            <person name="Silverstein K.A.T."/>
            <person name="Beckman K.B."/>
            <person name="Gohl D.M."/>
        </authorList>
    </citation>
    <scope>NUCLEOTIDE SEQUENCE</scope>
    <source>
        <strain evidence="5">Duluth1</strain>
        <tissue evidence="5">Whole animal</tissue>
    </source>
</reference>
<gene>
    <name evidence="5" type="ORF">DPMN_135949</name>
</gene>